<feature type="transmembrane region" description="Helical" evidence="2">
    <location>
        <begin position="107"/>
        <end position="132"/>
    </location>
</feature>
<dbReference type="AlphaFoldDB" id="A0A0L0FRK9"/>
<dbReference type="RefSeq" id="XP_014153098.1">
    <property type="nucleotide sequence ID" value="XM_014297623.1"/>
</dbReference>
<feature type="region of interest" description="Disordered" evidence="1">
    <location>
        <begin position="252"/>
        <end position="324"/>
    </location>
</feature>
<evidence type="ECO:0000256" key="2">
    <source>
        <dbReference type="SAM" id="Phobius"/>
    </source>
</evidence>
<keyword evidence="4" id="KW-1185">Reference proteome</keyword>
<dbReference type="EMBL" id="KQ242348">
    <property type="protein sequence ID" value="KNC79196.1"/>
    <property type="molecule type" value="Genomic_DNA"/>
</dbReference>
<keyword evidence="2" id="KW-0472">Membrane</keyword>
<evidence type="ECO:0000313" key="3">
    <source>
        <dbReference type="EMBL" id="KNC79196.1"/>
    </source>
</evidence>
<sequence>MYGPRELYEQTSLTTWDTIVPQLSTKLNVLSVRIRGANTLLLVRMTDDALTTIYNLTKPQMMKMSIIKYSLLHFTSLALDDADRKIMTGMDSASDSNTNPSSSSTDYLAIASLVLWLVCMLLLCPLLAYTVYRCYKARQSSATSEEDRLKKEMDTMTQKFAIARGASTLSGMSVPSRVGSIRESFMGGSTSTYSMGTSNSSLQGDPSRPAERTLSVNSALSQQDIARMRLEQQIIVKEAKAKKPLLRIPLQGSSTTLDLGSSSSMGSPSFNGLSAGESLDSSSVNSKSMTSSGYSRSLSTGSLRGKEPEIANDGSASRSVSLSKKMSVKNPLHRVIIEPF</sequence>
<proteinExistence type="predicted"/>
<gene>
    <name evidence="3" type="ORF">SARC_08395</name>
</gene>
<dbReference type="GeneID" id="25908899"/>
<feature type="compositionally biased region" description="Low complexity" evidence="1">
    <location>
        <begin position="192"/>
        <end position="201"/>
    </location>
</feature>
<evidence type="ECO:0000256" key="1">
    <source>
        <dbReference type="SAM" id="MobiDB-lite"/>
    </source>
</evidence>
<feature type="compositionally biased region" description="Polar residues" evidence="1">
    <location>
        <begin position="314"/>
        <end position="324"/>
    </location>
</feature>
<reference evidence="3 4" key="1">
    <citation type="submission" date="2011-02" db="EMBL/GenBank/DDBJ databases">
        <title>The Genome Sequence of Sphaeroforma arctica JP610.</title>
        <authorList>
            <consortium name="The Broad Institute Genome Sequencing Platform"/>
            <person name="Russ C."/>
            <person name="Cuomo C."/>
            <person name="Young S.K."/>
            <person name="Zeng Q."/>
            <person name="Gargeya S."/>
            <person name="Alvarado L."/>
            <person name="Berlin A."/>
            <person name="Chapman S.B."/>
            <person name="Chen Z."/>
            <person name="Freedman E."/>
            <person name="Gellesch M."/>
            <person name="Goldberg J."/>
            <person name="Griggs A."/>
            <person name="Gujja S."/>
            <person name="Heilman E."/>
            <person name="Heiman D."/>
            <person name="Howarth C."/>
            <person name="Mehta T."/>
            <person name="Neiman D."/>
            <person name="Pearson M."/>
            <person name="Roberts A."/>
            <person name="Saif S."/>
            <person name="Shea T."/>
            <person name="Shenoy N."/>
            <person name="Sisk P."/>
            <person name="Stolte C."/>
            <person name="Sykes S."/>
            <person name="White J."/>
            <person name="Yandava C."/>
            <person name="Burger G."/>
            <person name="Gray M.W."/>
            <person name="Holland P.W.H."/>
            <person name="King N."/>
            <person name="Lang F.B.F."/>
            <person name="Roger A.J."/>
            <person name="Ruiz-Trillo I."/>
            <person name="Haas B."/>
            <person name="Nusbaum C."/>
            <person name="Birren B."/>
        </authorList>
    </citation>
    <scope>NUCLEOTIDE SEQUENCE [LARGE SCALE GENOMIC DNA]</scope>
    <source>
        <strain evidence="3 4">JP610</strain>
    </source>
</reference>
<keyword evidence="2" id="KW-0812">Transmembrane</keyword>
<accession>A0A0L0FRK9</accession>
<feature type="compositionally biased region" description="Low complexity" evidence="1">
    <location>
        <begin position="281"/>
        <end position="303"/>
    </location>
</feature>
<feature type="compositionally biased region" description="Low complexity" evidence="1">
    <location>
        <begin position="252"/>
        <end position="274"/>
    </location>
</feature>
<dbReference type="Proteomes" id="UP000054560">
    <property type="component" value="Unassembled WGS sequence"/>
</dbReference>
<feature type="region of interest" description="Disordered" evidence="1">
    <location>
        <begin position="192"/>
        <end position="214"/>
    </location>
</feature>
<organism evidence="3 4">
    <name type="scientific">Sphaeroforma arctica JP610</name>
    <dbReference type="NCBI Taxonomy" id="667725"/>
    <lineage>
        <taxon>Eukaryota</taxon>
        <taxon>Ichthyosporea</taxon>
        <taxon>Ichthyophonida</taxon>
        <taxon>Sphaeroforma</taxon>
    </lineage>
</organism>
<protein>
    <submittedName>
        <fullName evidence="3">Uncharacterized protein</fullName>
    </submittedName>
</protein>
<evidence type="ECO:0000313" key="4">
    <source>
        <dbReference type="Proteomes" id="UP000054560"/>
    </source>
</evidence>
<name>A0A0L0FRK9_9EUKA</name>
<keyword evidence="2" id="KW-1133">Transmembrane helix</keyword>